<name>A0ABP1B6J6_9BRYO</name>
<organism evidence="1 2">
    <name type="scientific">Sphagnum jensenii</name>
    <dbReference type="NCBI Taxonomy" id="128206"/>
    <lineage>
        <taxon>Eukaryota</taxon>
        <taxon>Viridiplantae</taxon>
        <taxon>Streptophyta</taxon>
        <taxon>Embryophyta</taxon>
        <taxon>Bryophyta</taxon>
        <taxon>Sphagnophytina</taxon>
        <taxon>Sphagnopsida</taxon>
        <taxon>Sphagnales</taxon>
        <taxon>Sphagnaceae</taxon>
        <taxon>Sphagnum</taxon>
    </lineage>
</organism>
<dbReference type="EMBL" id="OZ023703">
    <property type="protein sequence ID" value="CAK9870699.1"/>
    <property type="molecule type" value="Genomic_DNA"/>
</dbReference>
<protein>
    <submittedName>
        <fullName evidence="1">Uncharacterized protein</fullName>
    </submittedName>
</protein>
<proteinExistence type="predicted"/>
<dbReference type="Proteomes" id="UP001497522">
    <property type="component" value="Chromosome 2"/>
</dbReference>
<gene>
    <name evidence="1" type="ORF">CSSPJE1EN2_LOCUS13367</name>
</gene>
<sequence length="101" mass="10971">MKKAWLVNGFSSVPVPTPLCGVVQILGGLEHDDEAGHMMMSLLINADQDVPNMSTYTLTKCTVAAGTPAKVVGFLEEPTPSLTMKHGTDLLPFWRQVVFQL</sequence>
<evidence type="ECO:0000313" key="1">
    <source>
        <dbReference type="EMBL" id="CAK9870699.1"/>
    </source>
</evidence>
<accession>A0ABP1B6J6</accession>
<evidence type="ECO:0000313" key="2">
    <source>
        <dbReference type="Proteomes" id="UP001497522"/>
    </source>
</evidence>
<keyword evidence="2" id="KW-1185">Reference proteome</keyword>
<reference evidence="1 2" key="1">
    <citation type="submission" date="2024-03" db="EMBL/GenBank/DDBJ databases">
        <authorList>
            <consortium name="ELIXIR-Norway"/>
            <consortium name="Elixir Norway"/>
        </authorList>
    </citation>
    <scope>NUCLEOTIDE SEQUENCE [LARGE SCALE GENOMIC DNA]</scope>
</reference>